<keyword evidence="5" id="KW-1185">Reference proteome</keyword>
<dbReference type="EMBL" id="LOBP01000113">
    <property type="protein sequence ID" value="KYN88501.1"/>
    <property type="molecule type" value="Genomic_DNA"/>
</dbReference>
<evidence type="ECO:0000259" key="3">
    <source>
        <dbReference type="Pfam" id="PF05707"/>
    </source>
</evidence>
<comment type="caution">
    <text evidence="4">The sequence shown here is derived from an EMBL/GenBank/DDBJ whole genome shotgun (WGS) entry which is preliminary data.</text>
</comment>
<organism evidence="4 5">
    <name type="scientific">Vibrio cidicii</name>
    <dbReference type="NCBI Taxonomy" id="1763883"/>
    <lineage>
        <taxon>Bacteria</taxon>
        <taxon>Pseudomonadati</taxon>
        <taxon>Pseudomonadota</taxon>
        <taxon>Gammaproteobacteria</taxon>
        <taxon>Vibrionales</taxon>
        <taxon>Vibrionaceae</taxon>
        <taxon>Vibrio</taxon>
    </lineage>
</organism>
<keyword evidence="2" id="KW-0812">Transmembrane</keyword>
<evidence type="ECO:0000256" key="2">
    <source>
        <dbReference type="SAM" id="Phobius"/>
    </source>
</evidence>
<dbReference type="Pfam" id="PF05707">
    <property type="entry name" value="Zot"/>
    <property type="match status" value="1"/>
</dbReference>
<dbReference type="RefSeq" id="WP_061899578.1">
    <property type="nucleotide sequence ID" value="NZ_LOBP01000113.1"/>
</dbReference>
<name>A0ABR5W3P0_9VIBR</name>
<feature type="region of interest" description="Disordered" evidence="1">
    <location>
        <begin position="242"/>
        <end position="276"/>
    </location>
</feature>
<keyword evidence="2" id="KW-1133">Transmembrane helix</keyword>
<sequence>MIYAIVGRPRSGKSYESVVYHIIPAIKSGRKVVTNIPLNIDYFVKIFGEQVRGLIKMVDAQFNNYGSTDRPFSKFEHYHDEWRDENNRGPLFVIDEAHMVIPTRINDARILEFYSMHGHYGIDIILLTQNLRKIHGDIRTMIEMTYYTAKNTAFGSDKTYTKKVRIGDTREVINEEQRRYKSEYFKFYQSHTQSQGAVVEAKAADITPIWKRWPFWMSALFLSTGLVMFVYFMSKVSSKNTPVPEPTPQVKAQTIQPPVIPDGQPSTEAKKPQGDKFGPLSDFELYVTGYVKQITMRQSSVPGYKEPDPDLTFYRIYIKVYQDKRFMFSFDHTQLQDIGYVFEPLAECVYRVTWHDSQRIITCVDEDLLNAEEQKQRIFTAVPSV</sequence>
<feature type="domain" description="Zona occludens toxin N-terminal" evidence="3">
    <location>
        <begin position="1"/>
        <end position="194"/>
    </location>
</feature>
<evidence type="ECO:0000313" key="4">
    <source>
        <dbReference type="EMBL" id="KYN88501.1"/>
    </source>
</evidence>
<gene>
    <name evidence="4" type="ORF">ATY35_11955</name>
</gene>
<accession>A0ABR5W3P0</accession>
<dbReference type="InterPro" id="IPR008900">
    <property type="entry name" value="Zot_N"/>
</dbReference>
<dbReference type="Gene3D" id="3.40.50.300">
    <property type="entry name" value="P-loop containing nucleotide triphosphate hydrolases"/>
    <property type="match status" value="1"/>
</dbReference>
<dbReference type="Proteomes" id="UP000075609">
    <property type="component" value="Unassembled WGS sequence"/>
</dbReference>
<dbReference type="InterPro" id="IPR027417">
    <property type="entry name" value="P-loop_NTPase"/>
</dbReference>
<feature type="transmembrane region" description="Helical" evidence="2">
    <location>
        <begin position="213"/>
        <end position="232"/>
    </location>
</feature>
<reference evidence="4 5" key="1">
    <citation type="submission" date="2015-12" db="EMBL/GenBank/DDBJ databases">
        <authorList>
            <person name="Tarr C.L."/>
            <person name="Gladney L.M."/>
        </authorList>
    </citation>
    <scope>NUCLEOTIDE SEQUENCE [LARGE SCALE GENOMIC DNA]</scope>
    <source>
        <strain evidence="4 5">1048-83</strain>
    </source>
</reference>
<evidence type="ECO:0000256" key="1">
    <source>
        <dbReference type="SAM" id="MobiDB-lite"/>
    </source>
</evidence>
<keyword evidence="2" id="KW-0472">Membrane</keyword>
<proteinExistence type="predicted"/>
<evidence type="ECO:0000313" key="5">
    <source>
        <dbReference type="Proteomes" id="UP000075609"/>
    </source>
</evidence>
<protein>
    <submittedName>
        <fullName evidence="4">Assembly protein</fullName>
    </submittedName>
</protein>